<feature type="compositionally biased region" description="Polar residues" evidence="2">
    <location>
        <begin position="192"/>
        <end position="206"/>
    </location>
</feature>
<evidence type="ECO:0000313" key="4">
    <source>
        <dbReference type="Proteomes" id="UP000327013"/>
    </source>
</evidence>
<feature type="region of interest" description="Disordered" evidence="2">
    <location>
        <begin position="1715"/>
        <end position="1765"/>
    </location>
</feature>
<dbReference type="Proteomes" id="UP000327013">
    <property type="component" value="Unassembled WGS sequence"/>
</dbReference>
<feature type="coiled-coil region" evidence="1">
    <location>
        <begin position="994"/>
        <end position="1025"/>
    </location>
</feature>
<feature type="region of interest" description="Disordered" evidence="2">
    <location>
        <begin position="1192"/>
        <end position="1244"/>
    </location>
</feature>
<feature type="compositionally biased region" description="Basic and acidic residues" evidence="2">
    <location>
        <begin position="1069"/>
        <end position="1078"/>
    </location>
</feature>
<dbReference type="EMBL" id="VIBQ01000017">
    <property type="protein sequence ID" value="KAB8360698.1"/>
    <property type="molecule type" value="Genomic_DNA"/>
</dbReference>
<feature type="compositionally biased region" description="Basic residues" evidence="2">
    <location>
        <begin position="1199"/>
        <end position="1210"/>
    </location>
</feature>
<keyword evidence="1" id="KW-0175">Coiled coil</keyword>
<dbReference type="OrthoDB" id="4496550at2759"/>
<feature type="region of interest" description="Disordered" evidence="2">
    <location>
        <begin position="190"/>
        <end position="211"/>
    </location>
</feature>
<evidence type="ECO:0000256" key="2">
    <source>
        <dbReference type="SAM" id="MobiDB-lite"/>
    </source>
</evidence>
<feature type="compositionally biased region" description="Basic and acidic residues" evidence="2">
    <location>
        <begin position="1736"/>
        <end position="1760"/>
    </location>
</feature>
<feature type="compositionally biased region" description="Low complexity" evidence="2">
    <location>
        <begin position="1234"/>
        <end position="1244"/>
    </location>
</feature>
<feature type="region of interest" description="Disordered" evidence="2">
    <location>
        <begin position="1069"/>
        <end position="1094"/>
    </location>
</feature>
<accession>A0A5N6KY14</accession>
<feature type="compositionally biased region" description="Polar residues" evidence="2">
    <location>
        <begin position="1110"/>
        <end position="1119"/>
    </location>
</feature>
<feature type="compositionally biased region" description="Basic and acidic residues" evidence="2">
    <location>
        <begin position="1416"/>
        <end position="1461"/>
    </location>
</feature>
<feature type="region of interest" description="Disordered" evidence="2">
    <location>
        <begin position="1618"/>
        <end position="1644"/>
    </location>
</feature>
<feature type="region of interest" description="Disordered" evidence="2">
    <location>
        <begin position="798"/>
        <end position="861"/>
    </location>
</feature>
<gene>
    <name evidence="3" type="ORF">FH972_024435</name>
</gene>
<keyword evidence="4" id="KW-1185">Reference proteome</keyword>
<evidence type="ECO:0008006" key="5">
    <source>
        <dbReference type="Google" id="ProtNLM"/>
    </source>
</evidence>
<reference evidence="3 4" key="1">
    <citation type="submission" date="2019-06" db="EMBL/GenBank/DDBJ databases">
        <title>A chromosomal-level reference genome of Carpinus fangiana (Coryloideae, Betulaceae).</title>
        <authorList>
            <person name="Yang X."/>
            <person name="Wang Z."/>
            <person name="Zhang L."/>
            <person name="Hao G."/>
            <person name="Liu J."/>
            <person name="Yang Y."/>
        </authorList>
    </citation>
    <scope>NUCLEOTIDE SEQUENCE [LARGE SCALE GENOMIC DNA]</scope>
    <source>
        <strain evidence="3">Cfa_2016G</strain>
        <tissue evidence="3">Leaf</tissue>
    </source>
</reference>
<sequence>MDPLTVTVSVLGGIQTVFILTKALKGYIDDTRTAKDDLKTVVSDIEVLFHQIDDLEKLLEENKSSGFWNKFAVDRTRKCISDGYFLVSKLGSILLKSGAALDENVAENIDKSVFSPLKWPLYRPKVKELKLELILLKLDVGAAYTTYRAPSGSANDRQTAQYTSAQYDAQREKYMSRLQVLKERRLEIERQQPGTGSDISHGSQAQPKKLSRAANKERLVFIEWEEAVARRLVAEERLKDEEFVAAKRKEQEVEDRFVKKIKEEAEARRKELVHQRITMEELIKDKTQDISAEKTSAIIEDAIRTLHPVTRDDELVRAMLHHLSDPQTQKYTAFEAPAATPGSPLAVQVSSPRLWSFKHGPRTTKIAQKGSQDFTSEVLKDLSTSDGRAVLYAAQLTPDPYGQYHRIQVDPHSIWTTYSSRTVKEWGSLVTSFTSLPENCIKAVISLLEEVSCATSKDFTWMMLLVYHAQVKPSRGRFMIRKGAVSEQYKDATFVIFKRQPRGSMAVDTNTTAASQAGLKPLPNTVVPELKMIDQSPRPLMSRVDAPLASIRSEPSDTRAASRGPKQSLQFDLPEEKDRQQPPKPAQELDVMPDSKTQSKCIYLISLIRNAGKPTYRIDLEGNLGFSVFNKSFDSRGLQVSWYRDSSNIRRILFLADIPQQTLIGLIRHNSARQRFPQKSSDSTFQIQVGDPGDETLHYEAEVQQEERNVSDASRRIMRHYDDTKPKSHAMYPETFEAARPSPNRSAVIRGRRPVMDVPWRQHYRPEYLYMTHPQEAFQLGFQTSGRAFNEQFDIESIKETDSENSSGHGKTKETKRQQSRKYPTSNQSDKKSKSSTQRRHQSNTVPGDHSSLPPHLQDESKNAATNLPKHEASQISVQSAVPAILSQPTGPGLPIEPYYTSFDSYGSYYAPLSYASYPSHQYIATGQTQVDNKKLEEQLKGVQDRIEEMGQIYVAKENERDQKDAEHRAFMQTRVMEDRRKIELAEAIYRAASEQRKLTKKIAKEQLEDLEEAHHAQIQKIKLNSGRIKEEKAKEGALRQRRYHGAARYSNGGDKRQPHAGYCVSNLAEKRSQKNSDRGVSYPTTPSDEATGDETATAFVDHERCSTTGATTRLNNDNAAIGRHHPDSGSPYTLLHEEDMTSEEHLSSEGPMFELRGKTSRKSEGNGVSREHNTPNYIIWQRKAYAHMRNTRMQQKQRPAKTQRNRKPARPVADIDITSSGVKDGGAMEITSDESSGPISSGSSNAPGVFSYLVFDDDESSFYDSDKARQAAGRTKRVNGQAYARRRHLYRGLAIRYLERRVVEAVSSTEVSSRTLRPETMRIRKVVWCCNGQGCFSDSSSLKTIMKMKQCRVDLTTKDGISTAPVEWSAARLEQLVDLLKTLARRLRIAKEGLHGGAETQHAEDDEGLVGDVLEGGRDEETQRKVEEPVGDGGERHAVAARVERPDLGGVDPRDGGEGERVDDDEQVGERDDRVGCRARHLDGHVGVGRVADAAGDGGTVASKDAANDKMAYAHADGAVDEEWSTADFVDEEVGDEGEDYEGCILYARSDEVMTFAYAYISIMNMVQKSREDPRQKVVAMLGRRHRQIHNHRIGLVATGLDVGKNGKGFLVAANLGEPPGGTGEEGETGHQESNRNPLNCPCDTERRRAGAVADEAAAVADEEHDQNADLDGKLLNDDDGATLVLLGDLGQVDGDLRRGDADADTVEHAAGNELANAGGGDLNRGTNDPPQTGKCDRVAATKAVRDGTGHQRTNDRATGKGRANATLDDAGRVVEVGNILARNDNGAQGRNVKAKKHATLSRCQWSFAKGDSDEYSRWWRQWPGSRCCTPWES</sequence>
<comment type="caution">
    <text evidence="3">The sequence shown here is derived from an EMBL/GenBank/DDBJ whole genome shotgun (WGS) entry which is preliminary data.</text>
</comment>
<name>A0A5N6KY14_9ROSI</name>
<organism evidence="3 4">
    <name type="scientific">Carpinus fangiana</name>
    <dbReference type="NCBI Taxonomy" id="176857"/>
    <lineage>
        <taxon>Eukaryota</taxon>
        <taxon>Viridiplantae</taxon>
        <taxon>Streptophyta</taxon>
        <taxon>Embryophyta</taxon>
        <taxon>Tracheophyta</taxon>
        <taxon>Spermatophyta</taxon>
        <taxon>Magnoliopsida</taxon>
        <taxon>eudicotyledons</taxon>
        <taxon>Gunneridae</taxon>
        <taxon>Pentapetalae</taxon>
        <taxon>rosids</taxon>
        <taxon>fabids</taxon>
        <taxon>Fagales</taxon>
        <taxon>Betulaceae</taxon>
        <taxon>Carpinus</taxon>
    </lineage>
</organism>
<feature type="region of interest" description="Disordered" evidence="2">
    <location>
        <begin position="1397"/>
        <end position="1471"/>
    </location>
</feature>
<protein>
    <recommendedName>
        <fullName evidence="5">Fungal N-terminal domain-containing protein</fullName>
    </recommendedName>
</protein>
<evidence type="ECO:0000256" key="1">
    <source>
        <dbReference type="SAM" id="Coils"/>
    </source>
</evidence>
<feature type="region of interest" description="Disordered" evidence="2">
    <location>
        <begin position="552"/>
        <end position="593"/>
    </location>
</feature>
<feature type="region of interest" description="Disordered" evidence="2">
    <location>
        <begin position="1110"/>
        <end position="1130"/>
    </location>
</feature>
<evidence type="ECO:0000313" key="3">
    <source>
        <dbReference type="EMBL" id="KAB8360698.1"/>
    </source>
</evidence>
<proteinExistence type="predicted"/>